<dbReference type="Pfam" id="PF00563">
    <property type="entry name" value="EAL"/>
    <property type="match status" value="1"/>
</dbReference>
<gene>
    <name evidence="2" type="ORF">CK498_14490</name>
</gene>
<dbReference type="InterPro" id="IPR050706">
    <property type="entry name" value="Cyclic-di-GMP_PDE-like"/>
</dbReference>
<organism evidence="2 3">
    <name type="scientific">Halomonas salipaludis</name>
    <dbReference type="NCBI Taxonomy" id="2032625"/>
    <lineage>
        <taxon>Bacteria</taxon>
        <taxon>Pseudomonadati</taxon>
        <taxon>Pseudomonadota</taxon>
        <taxon>Gammaproteobacteria</taxon>
        <taxon>Oceanospirillales</taxon>
        <taxon>Halomonadaceae</taxon>
        <taxon>Halomonas</taxon>
    </lineage>
</organism>
<dbReference type="EMBL" id="NSKB01000005">
    <property type="protein sequence ID" value="PAU76103.1"/>
    <property type="molecule type" value="Genomic_DNA"/>
</dbReference>
<dbReference type="OrthoDB" id="9804951at2"/>
<feature type="domain" description="EAL" evidence="1">
    <location>
        <begin position="1"/>
        <end position="137"/>
    </location>
</feature>
<dbReference type="PANTHER" id="PTHR33121">
    <property type="entry name" value="CYCLIC DI-GMP PHOSPHODIESTERASE PDEF"/>
    <property type="match status" value="1"/>
</dbReference>
<keyword evidence="3" id="KW-1185">Reference proteome</keyword>
<name>A0A2A2EV01_9GAMM</name>
<dbReference type="Gene3D" id="3.20.20.450">
    <property type="entry name" value="EAL domain"/>
    <property type="match status" value="1"/>
</dbReference>
<dbReference type="SUPFAM" id="SSF141868">
    <property type="entry name" value="EAL domain-like"/>
    <property type="match status" value="1"/>
</dbReference>
<dbReference type="PROSITE" id="PS50883">
    <property type="entry name" value="EAL"/>
    <property type="match status" value="1"/>
</dbReference>
<evidence type="ECO:0000259" key="1">
    <source>
        <dbReference type="PROSITE" id="PS50883"/>
    </source>
</evidence>
<dbReference type="CDD" id="cd01948">
    <property type="entry name" value="EAL"/>
    <property type="match status" value="1"/>
</dbReference>
<dbReference type="InterPro" id="IPR001633">
    <property type="entry name" value="EAL_dom"/>
</dbReference>
<dbReference type="GO" id="GO:0071111">
    <property type="term" value="F:cyclic-guanylate-specific phosphodiesterase activity"/>
    <property type="evidence" value="ECO:0007669"/>
    <property type="project" value="InterPro"/>
</dbReference>
<proteinExistence type="predicted"/>
<accession>A0A2A2EV01</accession>
<dbReference type="Proteomes" id="UP000217771">
    <property type="component" value="Unassembled WGS sequence"/>
</dbReference>
<dbReference type="RefSeq" id="WP_095621573.1">
    <property type="nucleotide sequence ID" value="NZ_NSKB01000005.1"/>
</dbReference>
<sequence length="142" mass="15042">MPADAIELEVTESALIGKGQAAATQLDALIAAGTLIAIDDFGTGYSSLSYLHEIPANIVKIDRSFIAHLEEDARTQTLVGSMIRMAHELGYSIVAEGVENQAALDCLSQLGCNEVQGYLLAKPLPPRDLETWLANRSGTSAG</sequence>
<comment type="caution">
    <text evidence="2">The sequence shown here is derived from an EMBL/GenBank/DDBJ whole genome shotgun (WGS) entry which is preliminary data.</text>
</comment>
<dbReference type="InterPro" id="IPR035919">
    <property type="entry name" value="EAL_sf"/>
</dbReference>
<dbReference type="SMART" id="SM00052">
    <property type="entry name" value="EAL"/>
    <property type="match status" value="1"/>
</dbReference>
<dbReference type="AlphaFoldDB" id="A0A2A2EV01"/>
<reference evidence="2 3" key="1">
    <citation type="submission" date="2017-08" db="EMBL/GenBank/DDBJ databases">
        <title>Halomonas alkalisoli sp. nov., isolated from saline alkaline soil.</title>
        <authorList>
            <person name="Wang D."/>
            <person name="Zhang G."/>
        </authorList>
    </citation>
    <scope>NUCLEOTIDE SEQUENCE [LARGE SCALE GENOMIC DNA]</scope>
    <source>
        <strain evidence="2 3">WRN001</strain>
    </source>
</reference>
<dbReference type="PANTHER" id="PTHR33121:SF19">
    <property type="entry name" value="CYCLIC DI-GMP PHOSPHODIESTERASE PA2567"/>
    <property type="match status" value="1"/>
</dbReference>
<evidence type="ECO:0000313" key="3">
    <source>
        <dbReference type="Proteomes" id="UP000217771"/>
    </source>
</evidence>
<protein>
    <recommendedName>
        <fullName evidence="1">EAL domain-containing protein</fullName>
    </recommendedName>
</protein>
<evidence type="ECO:0000313" key="2">
    <source>
        <dbReference type="EMBL" id="PAU76103.1"/>
    </source>
</evidence>